<keyword evidence="8" id="KW-1185">Reference proteome</keyword>
<keyword evidence="5" id="KW-0804">Transcription</keyword>
<evidence type="ECO:0000256" key="1">
    <source>
        <dbReference type="ARBA" id="ARBA00004496"/>
    </source>
</evidence>
<dbReference type="InterPro" id="IPR000835">
    <property type="entry name" value="HTH_MarR-typ"/>
</dbReference>
<dbReference type="CDD" id="cd00090">
    <property type="entry name" value="HTH_ARSR"/>
    <property type="match status" value="1"/>
</dbReference>
<dbReference type="Gene3D" id="1.10.10.10">
    <property type="entry name" value="Winged helix-like DNA-binding domain superfamily/Winged helix DNA-binding domain"/>
    <property type="match status" value="1"/>
</dbReference>
<feature type="domain" description="HTH marR-type" evidence="6">
    <location>
        <begin position="15"/>
        <end position="143"/>
    </location>
</feature>
<proteinExistence type="predicted"/>
<evidence type="ECO:0000256" key="2">
    <source>
        <dbReference type="ARBA" id="ARBA00022490"/>
    </source>
</evidence>
<evidence type="ECO:0000259" key="6">
    <source>
        <dbReference type="PROSITE" id="PS50995"/>
    </source>
</evidence>
<evidence type="ECO:0000256" key="4">
    <source>
        <dbReference type="ARBA" id="ARBA00023125"/>
    </source>
</evidence>
<dbReference type="SMART" id="SM00347">
    <property type="entry name" value="HTH_MARR"/>
    <property type="match status" value="1"/>
</dbReference>
<reference evidence="7" key="1">
    <citation type="submission" date="2021-12" db="EMBL/GenBank/DDBJ databases">
        <title>Discovery of the Pendulisporaceae a myxobacterial family with distinct sporulation behavior and unique specialized metabolism.</title>
        <authorList>
            <person name="Garcia R."/>
            <person name="Popoff A."/>
            <person name="Bader C.D."/>
            <person name="Loehr J."/>
            <person name="Walesch S."/>
            <person name="Walt C."/>
            <person name="Boldt J."/>
            <person name="Bunk B."/>
            <person name="Haeckl F.J.F.P.J."/>
            <person name="Gunesch A.P."/>
            <person name="Birkelbach J."/>
            <person name="Nuebel U."/>
            <person name="Pietschmann T."/>
            <person name="Bach T."/>
            <person name="Mueller R."/>
        </authorList>
    </citation>
    <scope>NUCLEOTIDE SEQUENCE</scope>
    <source>
        <strain evidence="7">MSr11367</strain>
    </source>
</reference>
<accession>A0ABZ2KPZ9</accession>
<evidence type="ECO:0000313" key="7">
    <source>
        <dbReference type="EMBL" id="WXB00708.1"/>
    </source>
</evidence>
<gene>
    <name evidence="7" type="ORF">LVJ94_27755</name>
</gene>
<dbReference type="RefSeq" id="WP_394830309.1">
    <property type="nucleotide sequence ID" value="NZ_CP089929.1"/>
</dbReference>
<dbReference type="PANTHER" id="PTHR33164:SF5">
    <property type="entry name" value="ORGANIC HYDROPEROXIDE RESISTANCE TRANSCRIPTIONAL REGULATOR"/>
    <property type="match status" value="1"/>
</dbReference>
<dbReference type="Proteomes" id="UP001374803">
    <property type="component" value="Chromosome"/>
</dbReference>
<evidence type="ECO:0000256" key="3">
    <source>
        <dbReference type="ARBA" id="ARBA00023015"/>
    </source>
</evidence>
<organism evidence="7 8">
    <name type="scientific">Pendulispora rubella</name>
    <dbReference type="NCBI Taxonomy" id="2741070"/>
    <lineage>
        <taxon>Bacteria</taxon>
        <taxon>Pseudomonadati</taxon>
        <taxon>Myxococcota</taxon>
        <taxon>Myxococcia</taxon>
        <taxon>Myxococcales</taxon>
        <taxon>Sorangiineae</taxon>
        <taxon>Pendulisporaceae</taxon>
        <taxon>Pendulispora</taxon>
    </lineage>
</organism>
<sequence length="154" mass="17506">MSPVDPKDPKSPKLADFLCFAIYSTNLAYGRAYKPILEKLGLTYPQYIAIVSLWENDGQTVSELGEKLFLESNTLTPILKKLEGMGYLRRQRDPADERHVIVTLTDAGRRLREKGLTMNLVKASGLTPEEFRKMQKGVVTLRDNLIEHAKKNDR</sequence>
<dbReference type="PROSITE" id="PS50995">
    <property type="entry name" value="HTH_MARR_2"/>
    <property type="match status" value="1"/>
</dbReference>
<dbReference type="Pfam" id="PF22381">
    <property type="entry name" value="Staph_reg_Sar_Rot"/>
    <property type="match status" value="1"/>
</dbReference>
<dbReference type="InterPro" id="IPR039422">
    <property type="entry name" value="MarR/SlyA-like"/>
</dbReference>
<evidence type="ECO:0000313" key="8">
    <source>
        <dbReference type="Proteomes" id="UP001374803"/>
    </source>
</evidence>
<keyword evidence="3" id="KW-0805">Transcription regulation</keyword>
<comment type="subcellular location">
    <subcellularLocation>
        <location evidence="1">Cytoplasm</location>
    </subcellularLocation>
</comment>
<dbReference type="EMBL" id="CP089983">
    <property type="protein sequence ID" value="WXB00708.1"/>
    <property type="molecule type" value="Genomic_DNA"/>
</dbReference>
<dbReference type="InterPro" id="IPR011991">
    <property type="entry name" value="ArsR-like_HTH"/>
</dbReference>
<dbReference type="SUPFAM" id="SSF46785">
    <property type="entry name" value="Winged helix' DNA-binding domain"/>
    <property type="match status" value="1"/>
</dbReference>
<dbReference type="InterPro" id="IPR036390">
    <property type="entry name" value="WH_DNA-bd_sf"/>
</dbReference>
<dbReference type="PANTHER" id="PTHR33164">
    <property type="entry name" value="TRANSCRIPTIONAL REGULATOR, MARR FAMILY"/>
    <property type="match status" value="1"/>
</dbReference>
<dbReference type="InterPro" id="IPR055166">
    <property type="entry name" value="Transc_reg_Sar_Rot_HTH"/>
</dbReference>
<dbReference type="InterPro" id="IPR036388">
    <property type="entry name" value="WH-like_DNA-bd_sf"/>
</dbReference>
<protein>
    <submittedName>
        <fullName evidence="7">MarR family transcriptional regulator</fullName>
    </submittedName>
</protein>
<name>A0ABZ2KPZ9_9BACT</name>
<keyword evidence="2" id="KW-0963">Cytoplasm</keyword>
<keyword evidence="4" id="KW-0238">DNA-binding</keyword>
<dbReference type="PRINTS" id="PR00598">
    <property type="entry name" value="HTHMARR"/>
</dbReference>
<evidence type="ECO:0000256" key="5">
    <source>
        <dbReference type="ARBA" id="ARBA00023163"/>
    </source>
</evidence>